<sequence>MSNLNVDILYLIFKELEDDGNSLLSCLLVNKNWLNIIIPILWKNPWKYLKEKINSKMILLKVIISHSSDESRKNLENLLYFDFITYQKPFFKYISFCNHADFHTIIDMITSIFSSYATNIIVNEIINLFINENMKFTHLYIPTEFNYKIHLISGFEHCFSELEFLRCDLDNNNQNILKELARICKSIKNLGFRPSDSNIEINSIIKLIESQKELNSLCYLAYKVNESFRTSLEKSLIKHVNTLQYLEINDIPITKFLSYLNLISIELDGSGRATCWKNLEDVTLPHLKFLKAKYIPYEYLAKLIENTKGTLNEISIYSLRLNESNNERLIEAIARNCLNLKYLTLVLRNRDITGLEKLLINCQYLNGLVIIPSLEESLFFWIKVFGMLIQFSPIGLFKFKFYVLHINSFSQLQFLNLFFDKWKGRHPMLFQTVQMHINHSKLLEKVFKKIKKYKAEGIVKTYENDLHGNNYEEFEWIKKRI</sequence>
<dbReference type="Proteomes" id="UP000247702">
    <property type="component" value="Unassembled WGS sequence"/>
</dbReference>
<accession>A0A2Z6SAB9</accession>
<protein>
    <recommendedName>
        <fullName evidence="3">F-box domain-containing protein</fullName>
    </recommendedName>
</protein>
<evidence type="ECO:0000313" key="1">
    <source>
        <dbReference type="EMBL" id="GBC06012.1"/>
    </source>
</evidence>
<gene>
    <name evidence="1" type="ORF">RclHR1_06560003</name>
</gene>
<proteinExistence type="predicted"/>
<dbReference type="InterPro" id="IPR032675">
    <property type="entry name" value="LRR_dom_sf"/>
</dbReference>
<name>A0A2Z6SAB9_9GLOM</name>
<evidence type="ECO:0008006" key="3">
    <source>
        <dbReference type="Google" id="ProtNLM"/>
    </source>
</evidence>
<reference evidence="1 2" key="1">
    <citation type="submission" date="2017-11" db="EMBL/GenBank/DDBJ databases">
        <title>The genome of Rhizophagus clarus HR1 reveals common genetic basis of auxotrophy among arbuscular mycorrhizal fungi.</title>
        <authorList>
            <person name="Kobayashi Y."/>
        </authorList>
    </citation>
    <scope>NUCLEOTIDE SEQUENCE [LARGE SCALE GENOMIC DNA]</scope>
    <source>
        <strain evidence="1 2">HR1</strain>
    </source>
</reference>
<comment type="caution">
    <text evidence="1">The sequence shown here is derived from an EMBL/GenBank/DDBJ whole genome shotgun (WGS) entry which is preliminary data.</text>
</comment>
<evidence type="ECO:0000313" key="2">
    <source>
        <dbReference type="Proteomes" id="UP000247702"/>
    </source>
</evidence>
<keyword evidence="2" id="KW-1185">Reference proteome</keyword>
<dbReference type="Gene3D" id="3.80.10.10">
    <property type="entry name" value="Ribonuclease Inhibitor"/>
    <property type="match status" value="1"/>
</dbReference>
<organism evidence="1 2">
    <name type="scientific">Rhizophagus clarus</name>
    <dbReference type="NCBI Taxonomy" id="94130"/>
    <lineage>
        <taxon>Eukaryota</taxon>
        <taxon>Fungi</taxon>
        <taxon>Fungi incertae sedis</taxon>
        <taxon>Mucoromycota</taxon>
        <taxon>Glomeromycotina</taxon>
        <taxon>Glomeromycetes</taxon>
        <taxon>Glomerales</taxon>
        <taxon>Glomeraceae</taxon>
        <taxon>Rhizophagus</taxon>
    </lineage>
</organism>
<dbReference type="AlphaFoldDB" id="A0A2Z6SAB9"/>
<dbReference type="EMBL" id="BEXD01004044">
    <property type="protein sequence ID" value="GBC06012.1"/>
    <property type="molecule type" value="Genomic_DNA"/>
</dbReference>